<sequence>MNASKGRVQTRRNLEKMAKHQADHSRMAKPTAKAMNRSYISARVSVVPEFVKLEPRYDISVQEQLHGLLKQHSVKLIDLFRQWDHDGNGGISFDEFREGFAALGYLAPTGELKAVFKSIDADHDNFVEFEEFKVALSLKGAQEATRLRGLEHADLSGSRPSAQLLGSFLAHHKKRLVQMFHEWDTDRNGALDKSELRKAIVALGWPASAASCNADLDEVYSRLDHDGDGTVTFAELQRGLNALGSNPGRPGAVSASGASKTSPAAEKQKKLRT</sequence>
<feature type="domain" description="EF-hand" evidence="4">
    <location>
        <begin position="107"/>
        <end position="142"/>
    </location>
</feature>
<feature type="domain" description="EF-hand" evidence="4">
    <location>
        <begin position="171"/>
        <end position="206"/>
    </location>
</feature>
<dbReference type="Pfam" id="PF13202">
    <property type="entry name" value="EF-hand_5"/>
    <property type="match status" value="1"/>
</dbReference>
<dbReference type="GO" id="GO:0032588">
    <property type="term" value="C:trans-Golgi network membrane"/>
    <property type="evidence" value="ECO:0007669"/>
    <property type="project" value="TreeGrafter"/>
</dbReference>
<dbReference type="Pfam" id="PF13499">
    <property type="entry name" value="EF-hand_7"/>
    <property type="match status" value="1"/>
</dbReference>
<dbReference type="PANTHER" id="PTHR46311">
    <property type="entry name" value="CALCIUM-BINDING PROTEIN 8-RELATED"/>
    <property type="match status" value="1"/>
</dbReference>
<name>A0A0M0K445_9EUKA</name>
<keyword evidence="6" id="KW-1185">Reference proteome</keyword>
<dbReference type="PROSITE" id="PS00018">
    <property type="entry name" value="EF_HAND_1"/>
    <property type="match status" value="3"/>
</dbReference>
<evidence type="ECO:0000256" key="1">
    <source>
        <dbReference type="ARBA" id="ARBA00022737"/>
    </source>
</evidence>
<evidence type="ECO:0000313" key="5">
    <source>
        <dbReference type="EMBL" id="KOO33590.1"/>
    </source>
</evidence>
<dbReference type="PROSITE" id="PS50222">
    <property type="entry name" value="EF_HAND_2"/>
    <property type="match status" value="4"/>
</dbReference>
<accession>A0A0M0K445</accession>
<feature type="region of interest" description="Disordered" evidence="3">
    <location>
        <begin position="241"/>
        <end position="273"/>
    </location>
</feature>
<protein>
    <submittedName>
        <fullName evidence="5">Polcalcin</fullName>
    </submittedName>
</protein>
<evidence type="ECO:0000256" key="3">
    <source>
        <dbReference type="SAM" id="MobiDB-lite"/>
    </source>
</evidence>
<evidence type="ECO:0000313" key="6">
    <source>
        <dbReference type="Proteomes" id="UP000037460"/>
    </source>
</evidence>
<evidence type="ECO:0000259" key="4">
    <source>
        <dbReference type="PROSITE" id="PS50222"/>
    </source>
</evidence>
<organism evidence="5 6">
    <name type="scientific">Chrysochromulina tobinii</name>
    <dbReference type="NCBI Taxonomy" id="1460289"/>
    <lineage>
        <taxon>Eukaryota</taxon>
        <taxon>Haptista</taxon>
        <taxon>Haptophyta</taxon>
        <taxon>Prymnesiophyceae</taxon>
        <taxon>Prymnesiales</taxon>
        <taxon>Chrysochromulinaceae</taxon>
        <taxon>Chrysochromulina</taxon>
    </lineage>
</organism>
<dbReference type="InterPro" id="IPR051111">
    <property type="entry name" value="Ca-binding_regulatory"/>
</dbReference>
<dbReference type="Proteomes" id="UP000037460">
    <property type="component" value="Unassembled WGS sequence"/>
</dbReference>
<keyword evidence="1" id="KW-0677">Repeat</keyword>
<feature type="domain" description="EF-hand" evidence="4">
    <location>
        <begin position="71"/>
        <end position="106"/>
    </location>
</feature>
<dbReference type="GO" id="GO:0005509">
    <property type="term" value="F:calcium ion binding"/>
    <property type="evidence" value="ECO:0007669"/>
    <property type="project" value="InterPro"/>
</dbReference>
<dbReference type="Gene3D" id="1.10.238.10">
    <property type="entry name" value="EF-hand"/>
    <property type="match status" value="2"/>
</dbReference>
<evidence type="ECO:0000256" key="2">
    <source>
        <dbReference type="ARBA" id="ARBA00022837"/>
    </source>
</evidence>
<dbReference type="AlphaFoldDB" id="A0A0M0K445"/>
<keyword evidence="2" id="KW-0106">Calcium</keyword>
<feature type="region of interest" description="Disordered" evidence="3">
    <location>
        <begin position="1"/>
        <end position="30"/>
    </location>
</feature>
<dbReference type="Pfam" id="PF13405">
    <property type="entry name" value="EF-hand_6"/>
    <property type="match status" value="1"/>
</dbReference>
<reference evidence="6" key="1">
    <citation type="journal article" date="2015" name="PLoS Genet.">
        <title>Genome Sequence and Transcriptome Analyses of Chrysochromulina tobin: Metabolic Tools for Enhanced Algal Fitness in the Prominent Order Prymnesiales (Haptophyceae).</title>
        <authorList>
            <person name="Hovde B.T."/>
            <person name="Deodato C.R."/>
            <person name="Hunsperger H.M."/>
            <person name="Ryken S.A."/>
            <person name="Yost W."/>
            <person name="Jha R.K."/>
            <person name="Patterson J."/>
            <person name="Monnat R.J. Jr."/>
            <person name="Barlow S.B."/>
            <person name="Starkenburg S.R."/>
            <person name="Cattolico R.A."/>
        </authorList>
    </citation>
    <scope>NUCLEOTIDE SEQUENCE</scope>
    <source>
        <strain evidence="6">CCMP291</strain>
    </source>
</reference>
<feature type="domain" description="EF-hand" evidence="4">
    <location>
        <begin position="211"/>
        <end position="246"/>
    </location>
</feature>
<comment type="caution">
    <text evidence="5">The sequence shown here is derived from an EMBL/GenBank/DDBJ whole genome shotgun (WGS) entry which is preliminary data.</text>
</comment>
<dbReference type="InterPro" id="IPR011992">
    <property type="entry name" value="EF-hand-dom_pair"/>
</dbReference>
<feature type="compositionally biased region" description="Basic and acidic residues" evidence="3">
    <location>
        <begin position="12"/>
        <end position="26"/>
    </location>
</feature>
<dbReference type="EMBL" id="JWZX01001479">
    <property type="protein sequence ID" value="KOO33590.1"/>
    <property type="molecule type" value="Genomic_DNA"/>
</dbReference>
<dbReference type="OrthoDB" id="26525at2759"/>
<dbReference type="InterPro" id="IPR002048">
    <property type="entry name" value="EF_hand_dom"/>
</dbReference>
<gene>
    <name evidence="5" type="ORF">Ctob_010217</name>
</gene>
<dbReference type="InterPro" id="IPR018247">
    <property type="entry name" value="EF_Hand_1_Ca_BS"/>
</dbReference>
<proteinExistence type="predicted"/>
<dbReference type="CDD" id="cd00051">
    <property type="entry name" value="EFh"/>
    <property type="match status" value="2"/>
</dbReference>
<dbReference type="SMART" id="SM00054">
    <property type="entry name" value="EFh"/>
    <property type="match status" value="4"/>
</dbReference>
<dbReference type="PANTHER" id="PTHR46311:SF5">
    <property type="entry name" value="EF-HAND DOMAIN-CONTAINING PROTEIN"/>
    <property type="match status" value="1"/>
</dbReference>
<dbReference type="SUPFAM" id="SSF47473">
    <property type="entry name" value="EF-hand"/>
    <property type="match status" value="1"/>
</dbReference>